<dbReference type="InterPro" id="IPR051017">
    <property type="entry name" value="Aldolase-II_Adducin_sf"/>
</dbReference>
<dbReference type="InterPro" id="IPR036409">
    <property type="entry name" value="Aldolase_II/adducin_N_sf"/>
</dbReference>
<gene>
    <name evidence="3" type="ORF">Asppvi_000019</name>
</gene>
<dbReference type="AlphaFoldDB" id="A0A9P3EQE8"/>
<dbReference type="Proteomes" id="UP001043456">
    <property type="component" value="Unassembled WGS sequence"/>
</dbReference>
<evidence type="ECO:0000313" key="3">
    <source>
        <dbReference type="EMBL" id="GIJ81520.1"/>
    </source>
</evidence>
<evidence type="ECO:0000256" key="1">
    <source>
        <dbReference type="SAM" id="MobiDB-lite"/>
    </source>
</evidence>
<dbReference type="Pfam" id="PF00596">
    <property type="entry name" value="Aldolase_II"/>
    <property type="match status" value="1"/>
</dbReference>
<dbReference type="GeneID" id="66998632"/>
<organism evidence="3 4">
    <name type="scientific">Aspergillus pseudoviridinutans</name>
    <dbReference type="NCBI Taxonomy" id="1517512"/>
    <lineage>
        <taxon>Eukaryota</taxon>
        <taxon>Fungi</taxon>
        <taxon>Dikarya</taxon>
        <taxon>Ascomycota</taxon>
        <taxon>Pezizomycotina</taxon>
        <taxon>Eurotiomycetes</taxon>
        <taxon>Eurotiomycetidae</taxon>
        <taxon>Eurotiales</taxon>
        <taxon>Aspergillaceae</taxon>
        <taxon>Aspergillus</taxon>
        <taxon>Aspergillus subgen. Fumigati</taxon>
    </lineage>
</organism>
<dbReference type="Gene3D" id="3.40.225.10">
    <property type="entry name" value="Class II aldolase/adducin N-terminal domain"/>
    <property type="match status" value="2"/>
</dbReference>
<dbReference type="GO" id="GO:0005856">
    <property type="term" value="C:cytoskeleton"/>
    <property type="evidence" value="ECO:0007669"/>
    <property type="project" value="TreeGrafter"/>
</dbReference>
<dbReference type="SMART" id="SM01007">
    <property type="entry name" value="Aldolase_II"/>
    <property type="match status" value="1"/>
</dbReference>
<feature type="region of interest" description="Disordered" evidence="1">
    <location>
        <begin position="37"/>
        <end position="64"/>
    </location>
</feature>
<dbReference type="PANTHER" id="PTHR10672">
    <property type="entry name" value="ADDUCIN"/>
    <property type="match status" value="1"/>
</dbReference>
<reference evidence="3 4" key="1">
    <citation type="submission" date="2018-10" db="EMBL/GenBank/DDBJ databases">
        <title>Pan-genome distribution and transcriptional activeness of fungal secondary metabolism genes in Aspergillus section Fumigati.</title>
        <authorList>
            <person name="Takahashi H."/>
            <person name="Umemura M."/>
            <person name="Ninomiya A."/>
            <person name="Kusuya Y."/>
            <person name="Urayama S."/>
            <person name="Shimizu M."/>
            <person name="Watanabe A."/>
            <person name="Kamei K."/>
            <person name="Yaguchi T."/>
            <person name="Hagiwara D."/>
        </authorList>
    </citation>
    <scope>NUCLEOTIDE SEQUENCE [LARGE SCALE GENOMIC DNA]</scope>
    <source>
        <strain evidence="3 4">IFM 55266</strain>
    </source>
</reference>
<accession>A0A9P3EQE8</accession>
<dbReference type="GO" id="GO:0051015">
    <property type="term" value="F:actin filament binding"/>
    <property type="evidence" value="ECO:0007669"/>
    <property type="project" value="TreeGrafter"/>
</dbReference>
<name>A0A9P3EQE8_9EURO</name>
<feature type="domain" description="Class II aldolase/adducin N-terminal" evidence="2">
    <location>
        <begin position="101"/>
        <end position="252"/>
    </location>
</feature>
<dbReference type="RefSeq" id="XP_043152267.1">
    <property type="nucleotide sequence ID" value="XM_043296332.1"/>
</dbReference>
<comment type="caution">
    <text evidence="3">The sequence shown here is derived from an EMBL/GenBank/DDBJ whole genome shotgun (WGS) entry which is preliminary data.</text>
</comment>
<dbReference type="EMBL" id="BHVY01000001">
    <property type="protein sequence ID" value="GIJ81520.1"/>
    <property type="molecule type" value="Genomic_DNA"/>
</dbReference>
<proteinExistence type="predicted"/>
<dbReference type="InterPro" id="IPR001303">
    <property type="entry name" value="Aldolase_II/adducin_N"/>
</dbReference>
<dbReference type="OrthoDB" id="3238794at2759"/>
<dbReference type="SUPFAM" id="SSF53639">
    <property type="entry name" value="AraD/HMP-PK domain-like"/>
    <property type="match status" value="1"/>
</dbReference>
<evidence type="ECO:0000313" key="4">
    <source>
        <dbReference type="Proteomes" id="UP001043456"/>
    </source>
</evidence>
<feature type="compositionally biased region" description="Polar residues" evidence="1">
    <location>
        <begin position="52"/>
        <end position="64"/>
    </location>
</feature>
<keyword evidence="4" id="KW-1185">Reference proteome</keyword>
<evidence type="ECO:0000259" key="2">
    <source>
        <dbReference type="SMART" id="SM01007"/>
    </source>
</evidence>
<sequence length="305" mass="34349">MAAIYRSCRVRPLPPRVISREQLRYVTCSRRALGLAAKSPATEPSTCAPESPIQNTPRSTKPGNEQYFNDILFRSNKTGQVAIRVPPKFASKEDEREYQKQHLAVAFRALARQGYDEGLSGHISLRDPVNPEHFWINPLSKHFAMMRASDLVLADEHGHVLPGGAQRPFNVAAFVIHSEIHKARPDVNAACHAHSIHGRAFSCFGKPLEMIFQDALKFYKDHANHGLITCGSTPDEAAFLFISLDRCCHAQLMANAASGPGWEKRHIPKEEAEWVQRRRGNSNRMWLSFQPYFDQEVEADPSVLE</sequence>
<protein>
    <recommendedName>
        <fullName evidence="2">Class II aldolase/adducin N-terminal domain-containing protein</fullName>
    </recommendedName>
</protein>
<dbReference type="PANTHER" id="PTHR10672:SF39">
    <property type="entry name" value="CLASS II ALDOLASE_ADDUCIN N-TERMINAL DOMAIN-CONTAINING PROTEIN"/>
    <property type="match status" value="1"/>
</dbReference>